<dbReference type="Proteomes" id="UP001154259">
    <property type="component" value="Unassembled WGS sequence"/>
</dbReference>
<gene>
    <name evidence="2" type="ORF">R53529_LOCUS2319</name>
    <name evidence="1" type="ORF">R53530_LOCUS2308</name>
</gene>
<dbReference type="EMBL" id="CAMXCS010000013">
    <property type="protein sequence ID" value="CAI3961015.1"/>
    <property type="molecule type" value="Genomic_DNA"/>
</dbReference>
<keyword evidence="4" id="KW-1185">Reference proteome</keyword>
<reference evidence="1" key="1">
    <citation type="submission" date="2022-10" db="EMBL/GenBank/DDBJ databases">
        <authorList>
            <person name="Botero Cardona J."/>
        </authorList>
    </citation>
    <scope>NUCLEOTIDE SEQUENCE</scope>
    <source>
        <strain evidence="1">LMG 31819</strain>
        <strain evidence="2">R-53529</strain>
    </source>
</reference>
<proteinExistence type="predicted"/>
<sequence>MGVSLKGPSIRDIILKKIPNFGKKLVLQVGYYEGASYPDGTSVGAVATIQEYGAVIQHPGGTKYIKDAVTSRMVNDPDTGKKKKVYTVGLRFVANNFVGETLVTGPHTIVIPARPFFRTALEKNAAKWRSDFAKIFKNTGFDVEKSMAALGSIIKQDIQQQIDNTYSPPNAASTIRAKKGETHPLIGLNKQLRNSIAWQVTQI</sequence>
<protein>
    <submittedName>
        <fullName evidence="1">Uncharacterized protein</fullName>
    </submittedName>
</protein>
<organism evidence="1 3">
    <name type="scientific">Commensalibacter communis</name>
    <dbReference type="NCBI Taxonomy" id="2972786"/>
    <lineage>
        <taxon>Bacteria</taxon>
        <taxon>Pseudomonadati</taxon>
        <taxon>Pseudomonadota</taxon>
        <taxon>Alphaproteobacteria</taxon>
        <taxon>Acetobacterales</taxon>
        <taxon>Acetobacteraceae</taxon>
    </lineage>
</organism>
<dbReference type="Proteomes" id="UP001154255">
    <property type="component" value="Unassembled WGS sequence"/>
</dbReference>
<comment type="caution">
    <text evidence="1">The sequence shown here is derived from an EMBL/GenBank/DDBJ whole genome shotgun (WGS) entry which is preliminary data.</text>
</comment>
<dbReference type="AlphaFoldDB" id="A0A9W4TR47"/>
<evidence type="ECO:0000313" key="4">
    <source>
        <dbReference type="Proteomes" id="UP001154259"/>
    </source>
</evidence>
<evidence type="ECO:0000313" key="2">
    <source>
        <dbReference type="EMBL" id="CAI3961015.1"/>
    </source>
</evidence>
<evidence type="ECO:0000313" key="3">
    <source>
        <dbReference type="Proteomes" id="UP001154255"/>
    </source>
</evidence>
<name>A0A9W4TR47_9PROT</name>
<dbReference type="RefSeq" id="WP_271790733.1">
    <property type="nucleotide sequence ID" value="NZ_CAMXCM010000013.1"/>
</dbReference>
<accession>A0A9W4TR47</accession>
<evidence type="ECO:0000313" key="1">
    <source>
        <dbReference type="EMBL" id="CAI3959038.1"/>
    </source>
</evidence>
<dbReference type="EMBL" id="CAMXCM010000013">
    <property type="protein sequence ID" value="CAI3959038.1"/>
    <property type="molecule type" value="Genomic_DNA"/>
</dbReference>